<feature type="region of interest" description="Disordered" evidence="1">
    <location>
        <begin position="27"/>
        <end position="53"/>
    </location>
</feature>
<keyword evidence="3" id="KW-1185">Reference proteome</keyword>
<dbReference type="EMBL" id="KZ772810">
    <property type="protein sequence ID" value="PTQ29585.1"/>
    <property type="molecule type" value="Genomic_DNA"/>
</dbReference>
<evidence type="ECO:0000256" key="1">
    <source>
        <dbReference type="SAM" id="MobiDB-lite"/>
    </source>
</evidence>
<sequence length="226" mass="24762">MNAEALSLSLALSRSATASEPRKILPLASPRQNSSSLALPFPAGPPSPPFPPPARPCPVSPSLYLSLSLGHKLSHVARSVRPIRARLFGPFSPPRNCIFKLAPADRWVLTDCLTAPLPPSPDPGSNPCASPRSVSDLRRPDVLLNHELDGADRLWSLLVGTRGRRRMPRVNPLHRFLRVSRILDRSFDLRPLPERHIFPAADQHSLCPSLNSFQIKAAPKFGGRVD</sequence>
<dbReference type="AlphaFoldDB" id="A0A2R6W6W0"/>
<name>A0A2R6W6W0_MARPO</name>
<accession>A0A2R6W6W0</accession>
<gene>
    <name evidence="2" type="ORF">MARPO_0138s0021</name>
</gene>
<evidence type="ECO:0000313" key="2">
    <source>
        <dbReference type="EMBL" id="PTQ29585.1"/>
    </source>
</evidence>
<protein>
    <submittedName>
        <fullName evidence="2">Uncharacterized protein</fullName>
    </submittedName>
</protein>
<dbReference type="Proteomes" id="UP000244005">
    <property type="component" value="Unassembled WGS sequence"/>
</dbReference>
<feature type="compositionally biased region" description="Pro residues" evidence="1">
    <location>
        <begin position="42"/>
        <end position="53"/>
    </location>
</feature>
<reference evidence="3" key="1">
    <citation type="journal article" date="2017" name="Cell">
        <title>Insights into land plant evolution garnered from the Marchantia polymorpha genome.</title>
        <authorList>
            <person name="Bowman J.L."/>
            <person name="Kohchi T."/>
            <person name="Yamato K.T."/>
            <person name="Jenkins J."/>
            <person name="Shu S."/>
            <person name="Ishizaki K."/>
            <person name="Yamaoka S."/>
            <person name="Nishihama R."/>
            <person name="Nakamura Y."/>
            <person name="Berger F."/>
            <person name="Adam C."/>
            <person name="Aki S.S."/>
            <person name="Althoff F."/>
            <person name="Araki T."/>
            <person name="Arteaga-Vazquez M.A."/>
            <person name="Balasubrmanian S."/>
            <person name="Barry K."/>
            <person name="Bauer D."/>
            <person name="Boehm C.R."/>
            <person name="Briginshaw L."/>
            <person name="Caballero-Perez J."/>
            <person name="Catarino B."/>
            <person name="Chen F."/>
            <person name="Chiyoda S."/>
            <person name="Chovatia M."/>
            <person name="Davies K.M."/>
            <person name="Delmans M."/>
            <person name="Demura T."/>
            <person name="Dierschke T."/>
            <person name="Dolan L."/>
            <person name="Dorantes-Acosta A.E."/>
            <person name="Eklund D.M."/>
            <person name="Florent S.N."/>
            <person name="Flores-Sandoval E."/>
            <person name="Fujiyama A."/>
            <person name="Fukuzawa H."/>
            <person name="Galik B."/>
            <person name="Grimanelli D."/>
            <person name="Grimwood J."/>
            <person name="Grossniklaus U."/>
            <person name="Hamada T."/>
            <person name="Haseloff J."/>
            <person name="Hetherington A.J."/>
            <person name="Higo A."/>
            <person name="Hirakawa Y."/>
            <person name="Hundley H.N."/>
            <person name="Ikeda Y."/>
            <person name="Inoue K."/>
            <person name="Inoue S.I."/>
            <person name="Ishida S."/>
            <person name="Jia Q."/>
            <person name="Kakita M."/>
            <person name="Kanazawa T."/>
            <person name="Kawai Y."/>
            <person name="Kawashima T."/>
            <person name="Kennedy M."/>
            <person name="Kinose K."/>
            <person name="Kinoshita T."/>
            <person name="Kohara Y."/>
            <person name="Koide E."/>
            <person name="Komatsu K."/>
            <person name="Kopischke S."/>
            <person name="Kubo M."/>
            <person name="Kyozuka J."/>
            <person name="Lagercrantz U."/>
            <person name="Lin S.S."/>
            <person name="Lindquist E."/>
            <person name="Lipzen A.M."/>
            <person name="Lu C.W."/>
            <person name="De Luna E."/>
            <person name="Martienssen R.A."/>
            <person name="Minamino N."/>
            <person name="Mizutani M."/>
            <person name="Mizutani M."/>
            <person name="Mochizuki N."/>
            <person name="Monte I."/>
            <person name="Mosher R."/>
            <person name="Nagasaki H."/>
            <person name="Nakagami H."/>
            <person name="Naramoto S."/>
            <person name="Nishitani K."/>
            <person name="Ohtani M."/>
            <person name="Okamoto T."/>
            <person name="Okumura M."/>
            <person name="Phillips J."/>
            <person name="Pollak B."/>
            <person name="Reinders A."/>
            <person name="Rovekamp M."/>
            <person name="Sano R."/>
            <person name="Sawa S."/>
            <person name="Schmid M.W."/>
            <person name="Shirakawa M."/>
            <person name="Solano R."/>
            <person name="Spunde A."/>
            <person name="Suetsugu N."/>
            <person name="Sugano S."/>
            <person name="Sugiyama A."/>
            <person name="Sun R."/>
            <person name="Suzuki Y."/>
            <person name="Takenaka M."/>
            <person name="Takezawa D."/>
            <person name="Tomogane H."/>
            <person name="Tsuzuki M."/>
            <person name="Ueda T."/>
            <person name="Umeda M."/>
            <person name="Ward J.M."/>
            <person name="Watanabe Y."/>
            <person name="Yazaki K."/>
            <person name="Yokoyama R."/>
            <person name="Yoshitake Y."/>
            <person name="Yotsui I."/>
            <person name="Zachgo S."/>
            <person name="Schmutz J."/>
        </authorList>
    </citation>
    <scope>NUCLEOTIDE SEQUENCE [LARGE SCALE GENOMIC DNA]</scope>
    <source>
        <strain evidence="3">Tak-1</strain>
    </source>
</reference>
<proteinExistence type="predicted"/>
<organism evidence="2 3">
    <name type="scientific">Marchantia polymorpha</name>
    <name type="common">Common liverwort</name>
    <name type="synonym">Marchantia aquatica</name>
    <dbReference type="NCBI Taxonomy" id="3197"/>
    <lineage>
        <taxon>Eukaryota</taxon>
        <taxon>Viridiplantae</taxon>
        <taxon>Streptophyta</taxon>
        <taxon>Embryophyta</taxon>
        <taxon>Marchantiophyta</taxon>
        <taxon>Marchantiopsida</taxon>
        <taxon>Marchantiidae</taxon>
        <taxon>Marchantiales</taxon>
        <taxon>Marchantiaceae</taxon>
        <taxon>Marchantia</taxon>
    </lineage>
</organism>
<evidence type="ECO:0000313" key="3">
    <source>
        <dbReference type="Proteomes" id="UP000244005"/>
    </source>
</evidence>
<dbReference type="Gramene" id="Mp4g12840.1">
    <property type="protein sequence ID" value="Mp4g12840.1.cds1"/>
    <property type="gene ID" value="Mp4g12840"/>
</dbReference>